<dbReference type="Proteomes" id="UP000192359">
    <property type="component" value="Unassembled WGS sequence"/>
</dbReference>
<keyword evidence="2" id="KW-0012">Acyltransferase</keyword>
<protein>
    <submittedName>
        <fullName evidence="4">GNAT family acetyltransferase</fullName>
    </submittedName>
</protein>
<sequence length="160" mass="17565">MSAYTYRALTAEDTPLLEQATLGNMNWCGPRFTRTDVRTRPEFAHYTRYTPVRGDFGIAAYQGEEPAGAAWALYLPADDPGYGFIDEATPEISLWVAEEHRGLGLGRALLKALISEAAARNISQISLSVEADNLARNLYLSEGFTPVAGREKDGVMLYTA</sequence>
<dbReference type="OrthoDB" id="9790865at2"/>
<comment type="caution">
    <text evidence="4">The sequence shown here is derived from an EMBL/GenBank/DDBJ whole genome shotgun (WGS) entry which is preliminary data.</text>
</comment>
<name>A0A1Y1RM97_9MICC</name>
<dbReference type="EMBL" id="LXWF01000043">
    <property type="protein sequence ID" value="ORC15590.1"/>
    <property type="molecule type" value="Genomic_DNA"/>
</dbReference>
<reference evidence="4 5" key="1">
    <citation type="submission" date="2016-05" db="EMBL/GenBank/DDBJ databases">
        <title>Draft genome sequence of a porcine commensal Rothia nasimurium.</title>
        <authorList>
            <person name="Gaiser R.A."/>
            <person name="Van Baarlen P."/>
            <person name="Wells J.M."/>
        </authorList>
    </citation>
    <scope>NUCLEOTIDE SEQUENCE [LARGE SCALE GENOMIC DNA]</scope>
    <source>
        <strain evidence="4 5">PT-32</strain>
    </source>
</reference>
<dbReference type="Gene3D" id="3.40.630.30">
    <property type="match status" value="1"/>
</dbReference>
<evidence type="ECO:0000256" key="2">
    <source>
        <dbReference type="ARBA" id="ARBA00023315"/>
    </source>
</evidence>
<dbReference type="RefSeq" id="WP_083093589.1">
    <property type="nucleotide sequence ID" value="NZ_LXWF01000043.1"/>
</dbReference>
<dbReference type="InterPro" id="IPR000182">
    <property type="entry name" value="GNAT_dom"/>
</dbReference>
<evidence type="ECO:0000256" key="1">
    <source>
        <dbReference type="ARBA" id="ARBA00022679"/>
    </source>
</evidence>
<proteinExistence type="predicted"/>
<evidence type="ECO:0000313" key="5">
    <source>
        <dbReference type="Proteomes" id="UP000192359"/>
    </source>
</evidence>
<dbReference type="InterPro" id="IPR050680">
    <property type="entry name" value="YpeA/RimI_acetyltransf"/>
</dbReference>
<evidence type="ECO:0000259" key="3">
    <source>
        <dbReference type="PROSITE" id="PS51186"/>
    </source>
</evidence>
<dbReference type="CDD" id="cd04301">
    <property type="entry name" value="NAT_SF"/>
    <property type="match status" value="1"/>
</dbReference>
<accession>A0A1Y1RM97</accession>
<dbReference type="PANTHER" id="PTHR43420:SF44">
    <property type="entry name" value="ACETYLTRANSFERASE YPEA"/>
    <property type="match status" value="1"/>
</dbReference>
<dbReference type="PROSITE" id="PS51186">
    <property type="entry name" value="GNAT"/>
    <property type="match status" value="1"/>
</dbReference>
<dbReference type="InterPro" id="IPR016181">
    <property type="entry name" value="Acyl_CoA_acyltransferase"/>
</dbReference>
<gene>
    <name evidence="4" type="ORF">A7979_07655</name>
</gene>
<dbReference type="SUPFAM" id="SSF55729">
    <property type="entry name" value="Acyl-CoA N-acyltransferases (Nat)"/>
    <property type="match status" value="1"/>
</dbReference>
<keyword evidence="1 4" id="KW-0808">Transferase</keyword>
<evidence type="ECO:0000313" key="4">
    <source>
        <dbReference type="EMBL" id="ORC15590.1"/>
    </source>
</evidence>
<feature type="domain" description="N-acetyltransferase" evidence="3">
    <location>
        <begin position="4"/>
        <end position="160"/>
    </location>
</feature>
<dbReference type="Pfam" id="PF00583">
    <property type="entry name" value="Acetyltransf_1"/>
    <property type="match status" value="1"/>
</dbReference>
<dbReference type="PANTHER" id="PTHR43420">
    <property type="entry name" value="ACETYLTRANSFERASE"/>
    <property type="match status" value="1"/>
</dbReference>
<dbReference type="AlphaFoldDB" id="A0A1Y1RM97"/>
<organism evidence="4 5">
    <name type="scientific">Rothia nasimurium</name>
    <dbReference type="NCBI Taxonomy" id="85336"/>
    <lineage>
        <taxon>Bacteria</taxon>
        <taxon>Bacillati</taxon>
        <taxon>Actinomycetota</taxon>
        <taxon>Actinomycetes</taxon>
        <taxon>Micrococcales</taxon>
        <taxon>Micrococcaceae</taxon>
        <taxon>Rothia</taxon>
    </lineage>
</organism>
<dbReference type="GO" id="GO:0016747">
    <property type="term" value="F:acyltransferase activity, transferring groups other than amino-acyl groups"/>
    <property type="evidence" value="ECO:0007669"/>
    <property type="project" value="InterPro"/>
</dbReference>
<keyword evidence="5" id="KW-1185">Reference proteome</keyword>